<dbReference type="InterPro" id="IPR050235">
    <property type="entry name" value="CK1_Ser-Thr_kinase"/>
</dbReference>
<evidence type="ECO:0000256" key="1">
    <source>
        <dbReference type="ARBA" id="ARBA00023860"/>
    </source>
</evidence>
<dbReference type="InterPro" id="IPR000719">
    <property type="entry name" value="Prot_kinase_dom"/>
</dbReference>
<dbReference type="InterPro" id="IPR011009">
    <property type="entry name" value="Kinase-like_dom_sf"/>
</dbReference>
<evidence type="ECO:0000313" key="4">
    <source>
        <dbReference type="Proteomes" id="UP001295684"/>
    </source>
</evidence>
<dbReference type="Proteomes" id="UP001295684">
    <property type="component" value="Unassembled WGS sequence"/>
</dbReference>
<comment type="caution">
    <text evidence="3">The sequence shown here is derived from an EMBL/GenBank/DDBJ whole genome shotgun (WGS) entry which is preliminary data.</text>
</comment>
<dbReference type="PROSITE" id="PS50011">
    <property type="entry name" value="PROTEIN_KINASE_DOM"/>
    <property type="match status" value="1"/>
</dbReference>
<name>A0AAD1UHT5_EUPCR</name>
<evidence type="ECO:0000259" key="2">
    <source>
        <dbReference type="PROSITE" id="PS50011"/>
    </source>
</evidence>
<dbReference type="Pfam" id="PF00069">
    <property type="entry name" value="Pkinase"/>
    <property type="match status" value="1"/>
</dbReference>
<protein>
    <recommendedName>
        <fullName evidence="1">Casein kinase I</fullName>
    </recommendedName>
</protein>
<proteinExistence type="predicted"/>
<dbReference type="SMART" id="SM00220">
    <property type="entry name" value="S_TKc"/>
    <property type="match status" value="1"/>
</dbReference>
<dbReference type="EMBL" id="CAMPGE010006697">
    <property type="protein sequence ID" value="CAI2365575.1"/>
    <property type="molecule type" value="Genomic_DNA"/>
</dbReference>
<dbReference type="AlphaFoldDB" id="A0AAD1UHT5"/>
<evidence type="ECO:0000313" key="3">
    <source>
        <dbReference type="EMBL" id="CAI2365575.1"/>
    </source>
</evidence>
<dbReference type="GO" id="GO:0005524">
    <property type="term" value="F:ATP binding"/>
    <property type="evidence" value="ECO:0007669"/>
    <property type="project" value="InterPro"/>
</dbReference>
<organism evidence="3 4">
    <name type="scientific">Euplotes crassus</name>
    <dbReference type="NCBI Taxonomy" id="5936"/>
    <lineage>
        <taxon>Eukaryota</taxon>
        <taxon>Sar</taxon>
        <taxon>Alveolata</taxon>
        <taxon>Ciliophora</taxon>
        <taxon>Intramacronucleata</taxon>
        <taxon>Spirotrichea</taxon>
        <taxon>Hypotrichia</taxon>
        <taxon>Euplotida</taxon>
        <taxon>Euplotidae</taxon>
        <taxon>Moneuplotes</taxon>
    </lineage>
</organism>
<feature type="domain" description="Protein kinase" evidence="2">
    <location>
        <begin position="7"/>
        <end position="308"/>
    </location>
</feature>
<sequence>MEVCPDWNIVRKIGDGGYSEGVFEVENPSQNLRAAMKISDRTQNLKMEFEVLSKLNKYFPDDRNFPQVIEYGSISEDKDYLVMTLHGTHIDELKTLKFDNTCEFSENFNSVYSDKDYFDLVMTMGQQCIKSLQKIHSLGYVHGDIKPANILNDSTEDELLFVLIDFGISLKYLDNDGMHKYKEFVPKFRGNIEFAAFECLQKFSPTRKHDMVSLVYTMLYLLKGGERLWGKERSTIDETSETVYNSLQDYIDSIIKLKAFTKFEEICGDFSSLEKFYNEIINLEYEEEPQYALMIDMLEELKSGQRMLKKEEQPQMLKINKTLKNLHLHPSRNRDGIDAAKDRKMHCTLLHIKLGSYSQFHKYEKSRPFHYLELSQLMPVAIPDESLEECSDEVFITCNSGYDSDEESIEDEPVAQIPF</sequence>
<dbReference type="SUPFAM" id="SSF56112">
    <property type="entry name" value="Protein kinase-like (PK-like)"/>
    <property type="match status" value="1"/>
</dbReference>
<dbReference type="PANTHER" id="PTHR11909">
    <property type="entry name" value="CASEIN KINASE-RELATED"/>
    <property type="match status" value="1"/>
</dbReference>
<dbReference type="GO" id="GO:0004672">
    <property type="term" value="F:protein kinase activity"/>
    <property type="evidence" value="ECO:0007669"/>
    <property type="project" value="InterPro"/>
</dbReference>
<dbReference type="Gene3D" id="1.10.510.10">
    <property type="entry name" value="Transferase(Phosphotransferase) domain 1"/>
    <property type="match status" value="1"/>
</dbReference>
<keyword evidence="4" id="KW-1185">Reference proteome</keyword>
<reference evidence="3" key="1">
    <citation type="submission" date="2023-07" db="EMBL/GenBank/DDBJ databases">
        <authorList>
            <consortium name="AG Swart"/>
            <person name="Singh M."/>
            <person name="Singh A."/>
            <person name="Seah K."/>
            <person name="Emmerich C."/>
        </authorList>
    </citation>
    <scope>NUCLEOTIDE SEQUENCE</scope>
    <source>
        <strain evidence="3">DP1</strain>
    </source>
</reference>
<accession>A0AAD1UHT5</accession>
<gene>
    <name evidence="3" type="ORF">ECRASSUSDP1_LOCUS6893</name>
</gene>